<protein>
    <submittedName>
        <fullName evidence="2">Uncharacterized protein</fullName>
    </submittedName>
</protein>
<dbReference type="AlphaFoldDB" id="A0AAD7EFS8"/>
<organism evidence="2 3">
    <name type="scientific">Mycena albidolilacea</name>
    <dbReference type="NCBI Taxonomy" id="1033008"/>
    <lineage>
        <taxon>Eukaryota</taxon>
        <taxon>Fungi</taxon>
        <taxon>Dikarya</taxon>
        <taxon>Basidiomycota</taxon>
        <taxon>Agaricomycotina</taxon>
        <taxon>Agaricomycetes</taxon>
        <taxon>Agaricomycetidae</taxon>
        <taxon>Agaricales</taxon>
        <taxon>Marasmiineae</taxon>
        <taxon>Mycenaceae</taxon>
        <taxon>Mycena</taxon>
    </lineage>
</organism>
<comment type="caution">
    <text evidence="2">The sequence shown here is derived from an EMBL/GenBank/DDBJ whole genome shotgun (WGS) entry which is preliminary data.</text>
</comment>
<keyword evidence="3" id="KW-1185">Reference proteome</keyword>
<feature type="compositionally biased region" description="Basic and acidic residues" evidence="1">
    <location>
        <begin position="300"/>
        <end position="309"/>
    </location>
</feature>
<feature type="compositionally biased region" description="Basic and acidic residues" evidence="1">
    <location>
        <begin position="277"/>
        <end position="293"/>
    </location>
</feature>
<evidence type="ECO:0000313" key="2">
    <source>
        <dbReference type="EMBL" id="KAJ7321536.1"/>
    </source>
</evidence>
<evidence type="ECO:0000313" key="3">
    <source>
        <dbReference type="Proteomes" id="UP001218218"/>
    </source>
</evidence>
<name>A0AAD7EFS8_9AGAR</name>
<accession>A0AAD7EFS8</accession>
<dbReference type="EMBL" id="JARIHO010000050">
    <property type="protein sequence ID" value="KAJ7321536.1"/>
    <property type="molecule type" value="Genomic_DNA"/>
</dbReference>
<sequence length="321" mass="35245">MARRRGKTSGREDVVVEAKRCNNCHIGKFGSGNLRPALTSNSEKAELLKTIIQTRGGPNYHAHTKKALKTNIFGRYWTSEGIYETTNISPGKHSARVFCVQHSIGACEVPVGAVVPKNRNARSSSNFTDMTVPSRFPKLVDARRVKVLPRHFRLWTGAAGIKGPGGGEEAGIEYRAAGNERAWGGDQACGRRAVGKEHAGGSHRARMQRVLWAWAQARAAGNEREGDAYAGIKHRACRWRVRSAREVGGGHRARMERVSWANRGRGGSGRAAHRRRLSTERVGAKTAGNKREGGGQQARMGREQTEERRQRGHMGASIERG</sequence>
<dbReference type="Proteomes" id="UP001218218">
    <property type="component" value="Unassembled WGS sequence"/>
</dbReference>
<reference evidence="2" key="1">
    <citation type="submission" date="2023-03" db="EMBL/GenBank/DDBJ databases">
        <title>Massive genome expansion in bonnet fungi (Mycena s.s.) driven by repeated elements and novel gene families across ecological guilds.</title>
        <authorList>
            <consortium name="Lawrence Berkeley National Laboratory"/>
            <person name="Harder C.B."/>
            <person name="Miyauchi S."/>
            <person name="Viragh M."/>
            <person name="Kuo A."/>
            <person name="Thoen E."/>
            <person name="Andreopoulos B."/>
            <person name="Lu D."/>
            <person name="Skrede I."/>
            <person name="Drula E."/>
            <person name="Henrissat B."/>
            <person name="Morin E."/>
            <person name="Kohler A."/>
            <person name="Barry K."/>
            <person name="LaButti K."/>
            <person name="Morin E."/>
            <person name="Salamov A."/>
            <person name="Lipzen A."/>
            <person name="Mereny Z."/>
            <person name="Hegedus B."/>
            <person name="Baldrian P."/>
            <person name="Stursova M."/>
            <person name="Weitz H."/>
            <person name="Taylor A."/>
            <person name="Grigoriev I.V."/>
            <person name="Nagy L.G."/>
            <person name="Martin F."/>
            <person name="Kauserud H."/>
        </authorList>
    </citation>
    <scope>NUCLEOTIDE SEQUENCE</scope>
    <source>
        <strain evidence="2">CBHHK002</strain>
    </source>
</reference>
<evidence type="ECO:0000256" key="1">
    <source>
        <dbReference type="SAM" id="MobiDB-lite"/>
    </source>
</evidence>
<gene>
    <name evidence="2" type="ORF">DFH08DRAFT_1033428</name>
</gene>
<proteinExistence type="predicted"/>
<feature type="region of interest" description="Disordered" evidence="1">
    <location>
        <begin position="258"/>
        <end position="321"/>
    </location>
</feature>